<reference evidence="1 2" key="1">
    <citation type="submission" date="2019-02" db="EMBL/GenBank/DDBJ databases">
        <title>Deep-cultivation of Planctomycetes and their phenomic and genomic characterization uncovers novel biology.</title>
        <authorList>
            <person name="Wiegand S."/>
            <person name="Jogler M."/>
            <person name="Boedeker C."/>
            <person name="Pinto D."/>
            <person name="Vollmers J."/>
            <person name="Rivas-Marin E."/>
            <person name="Kohn T."/>
            <person name="Peeters S.H."/>
            <person name="Heuer A."/>
            <person name="Rast P."/>
            <person name="Oberbeckmann S."/>
            <person name="Bunk B."/>
            <person name="Jeske O."/>
            <person name="Meyerdierks A."/>
            <person name="Storesund J.E."/>
            <person name="Kallscheuer N."/>
            <person name="Luecker S."/>
            <person name="Lage O.M."/>
            <person name="Pohl T."/>
            <person name="Merkel B.J."/>
            <person name="Hornburger P."/>
            <person name="Mueller R.-W."/>
            <person name="Bruemmer F."/>
            <person name="Labrenz M."/>
            <person name="Spormann A.M."/>
            <person name="Op den Camp H."/>
            <person name="Overmann J."/>
            <person name="Amann R."/>
            <person name="Jetten M.S.M."/>
            <person name="Mascher T."/>
            <person name="Medema M.H."/>
            <person name="Devos D.P."/>
            <person name="Kaster A.-K."/>
            <person name="Ovreas L."/>
            <person name="Rohde M."/>
            <person name="Galperin M.Y."/>
            <person name="Jogler C."/>
        </authorList>
    </citation>
    <scope>NUCLEOTIDE SEQUENCE [LARGE SCALE GENOMIC DNA]</scope>
    <source>
        <strain evidence="1 2">Mal4</strain>
    </source>
</reference>
<name>A0A517Z040_9PLAN</name>
<dbReference type="AlphaFoldDB" id="A0A517Z040"/>
<dbReference type="EMBL" id="CP036275">
    <property type="protein sequence ID" value="QDU35842.1"/>
    <property type="molecule type" value="Genomic_DNA"/>
</dbReference>
<dbReference type="KEGG" id="mri:Mal4_01240"/>
<organism evidence="1 2">
    <name type="scientific">Maioricimonas rarisocia</name>
    <dbReference type="NCBI Taxonomy" id="2528026"/>
    <lineage>
        <taxon>Bacteria</taxon>
        <taxon>Pseudomonadati</taxon>
        <taxon>Planctomycetota</taxon>
        <taxon>Planctomycetia</taxon>
        <taxon>Planctomycetales</taxon>
        <taxon>Planctomycetaceae</taxon>
        <taxon>Maioricimonas</taxon>
    </lineage>
</organism>
<evidence type="ECO:0000313" key="2">
    <source>
        <dbReference type="Proteomes" id="UP000320496"/>
    </source>
</evidence>
<proteinExistence type="predicted"/>
<dbReference type="Proteomes" id="UP000320496">
    <property type="component" value="Chromosome"/>
</dbReference>
<evidence type="ECO:0000313" key="1">
    <source>
        <dbReference type="EMBL" id="QDU35842.1"/>
    </source>
</evidence>
<dbReference type="RefSeq" id="WP_145366536.1">
    <property type="nucleotide sequence ID" value="NZ_CP036275.1"/>
</dbReference>
<dbReference type="OrthoDB" id="9912803at2"/>
<gene>
    <name evidence="1" type="ORF">Mal4_01240</name>
</gene>
<keyword evidence="2" id="KW-1185">Reference proteome</keyword>
<accession>A0A517Z040</accession>
<sequence length="162" mass="18665">MTLFMPDADDIGDSDVPVECPQCGLSQRRVGLTQPEKQFLIDSTLYHRLCAEYRLLLRINEILTDFPGTRHPLLADKVASSGARAGDDGAVDAILDRDPELREFLQRSHFRFDRRFAWVDEYLEHHREVIARALVRCPECEQQSMVLDEAFYARIGFRTPRA</sequence>
<protein>
    <submittedName>
        <fullName evidence="1">Uncharacterized protein</fullName>
    </submittedName>
</protein>